<dbReference type="GO" id="GO:0045259">
    <property type="term" value="C:proton-transporting ATP synthase complex"/>
    <property type="evidence" value="ECO:0007669"/>
    <property type="project" value="UniProtKB-KW"/>
</dbReference>
<keyword evidence="3 12" id="KW-0813">Transport</keyword>
<reference evidence="14" key="1">
    <citation type="submission" date="2017-08" db="EMBL/GenBank/DDBJ databases">
        <title>The complete mitochondrion genome of Hoge's Side-necked Turtle (Mesoclemmys hogei) and mitochondrial phylogenomics of Chelidae.</title>
        <authorList>
            <person name="Prosdocimi F."/>
            <person name="Sarzi D."/>
            <person name="Carvalho D.C."/>
            <person name="Furtado C."/>
            <person name="Gomes L.C."/>
            <person name="Coutinho M."/>
            <person name="Drummond G."/>
        </authorList>
    </citation>
    <scope>NUCLEOTIDE SEQUENCE</scope>
</reference>
<evidence type="ECO:0000256" key="1">
    <source>
        <dbReference type="ARBA" id="ARBA00004304"/>
    </source>
</evidence>
<keyword evidence="10" id="KW-0472">Membrane</keyword>
<evidence type="ECO:0000256" key="5">
    <source>
        <dbReference type="ARBA" id="ARBA00022692"/>
    </source>
</evidence>
<dbReference type="GO" id="GO:0031966">
    <property type="term" value="C:mitochondrial membrane"/>
    <property type="evidence" value="ECO:0007669"/>
    <property type="project" value="UniProtKB-SubCell"/>
</dbReference>
<evidence type="ECO:0000256" key="7">
    <source>
        <dbReference type="ARBA" id="ARBA00022989"/>
    </source>
</evidence>
<sequence length="53" mass="6259">MPQLNPDPWLSILGTTWLMYIILQSKIKSHTSTNPTTNNPEKKLKKPWPWPWT</sequence>
<comment type="similarity">
    <text evidence="2 12">Belongs to the ATPase protein 8 family.</text>
</comment>
<keyword evidence="5 12" id="KW-0812">Transmembrane</keyword>
<evidence type="ECO:0000256" key="11">
    <source>
        <dbReference type="ARBA" id="ARBA00023310"/>
    </source>
</evidence>
<dbReference type="AlphaFoldDB" id="A0A343LPV1"/>
<evidence type="ECO:0000256" key="8">
    <source>
        <dbReference type="ARBA" id="ARBA00023065"/>
    </source>
</evidence>
<evidence type="ECO:0000256" key="13">
    <source>
        <dbReference type="SAM" id="MobiDB-lite"/>
    </source>
</evidence>
<dbReference type="PANTHER" id="PTHR39937:SF1">
    <property type="entry name" value="ATP SYNTHASE PROTEIN 8"/>
    <property type="match status" value="1"/>
</dbReference>
<protein>
    <recommendedName>
        <fullName evidence="12">ATP synthase complex subunit 8</fullName>
    </recommendedName>
</protein>
<proteinExistence type="inferred from homology"/>
<keyword evidence="11" id="KW-0066">ATP synthesis</keyword>
<evidence type="ECO:0000256" key="9">
    <source>
        <dbReference type="ARBA" id="ARBA00023128"/>
    </source>
</evidence>
<keyword evidence="4 12" id="KW-0138">CF(0)</keyword>
<dbReference type="GeneID" id="35093261"/>
<geneLocation type="mitochondrion" evidence="14"/>
<name>A0A343LPV1_9SAUR</name>
<dbReference type="GO" id="GO:0015078">
    <property type="term" value="F:proton transmembrane transporter activity"/>
    <property type="evidence" value="ECO:0007669"/>
    <property type="project" value="InterPro"/>
</dbReference>
<keyword evidence="8 12" id="KW-0406">Ion transport</keyword>
<dbReference type="CTD" id="4509"/>
<keyword evidence="6 12" id="KW-0375">Hydrogen ion transport</keyword>
<evidence type="ECO:0000256" key="6">
    <source>
        <dbReference type="ARBA" id="ARBA00022781"/>
    </source>
</evidence>
<dbReference type="PANTHER" id="PTHR39937">
    <property type="entry name" value="ATP SYNTHASE PROTEIN 8"/>
    <property type="match status" value="1"/>
</dbReference>
<dbReference type="RefSeq" id="YP_009443256.1">
    <property type="nucleotide sequence ID" value="NC_036346.1"/>
</dbReference>
<gene>
    <name evidence="14" type="primary">ATP8</name>
</gene>
<evidence type="ECO:0000256" key="2">
    <source>
        <dbReference type="ARBA" id="ARBA00008892"/>
    </source>
</evidence>
<keyword evidence="9 12" id="KW-0496">Mitochondrion</keyword>
<comment type="subcellular location">
    <subcellularLocation>
        <location evidence="1 12">Mitochondrion membrane</location>
        <topology evidence="1 12">Single-pass membrane protein</topology>
    </subcellularLocation>
</comment>
<organism evidence="14">
    <name type="scientific">Ranacephala hogei</name>
    <name type="common">Hoge's toadhead turtle</name>
    <dbReference type="NCBI Taxonomy" id="241399"/>
    <lineage>
        <taxon>Eukaryota</taxon>
        <taxon>Metazoa</taxon>
        <taxon>Chordata</taxon>
        <taxon>Craniata</taxon>
        <taxon>Vertebrata</taxon>
        <taxon>Euteleostomi</taxon>
        <taxon>Archelosauria</taxon>
        <taxon>Testudinata</taxon>
        <taxon>Testudines</taxon>
        <taxon>Pleurodira</taxon>
        <taxon>Chelidae</taxon>
        <taxon>Ranacephala</taxon>
    </lineage>
</organism>
<evidence type="ECO:0000313" key="14">
    <source>
        <dbReference type="EMBL" id="ATQ37390.1"/>
    </source>
</evidence>
<evidence type="ECO:0000256" key="12">
    <source>
        <dbReference type="RuleBase" id="RU003661"/>
    </source>
</evidence>
<keyword evidence="7" id="KW-1133">Transmembrane helix</keyword>
<dbReference type="InterPro" id="IPR001421">
    <property type="entry name" value="ATP8_metazoa"/>
</dbReference>
<dbReference type="GO" id="GO:0015986">
    <property type="term" value="P:proton motive force-driven ATP synthesis"/>
    <property type="evidence" value="ECO:0007669"/>
    <property type="project" value="InterPro"/>
</dbReference>
<feature type="region of interest" description="Disordered" evidence="13">
    <location>
        <begin position="30"/>
        <end position="53"/>
    </location>
</feature>
<dbReference type="Pfam" id="PF00895">
    <property type="entry name" value="ATP-synt_8"/>
    <property type="match status" value="1"/>
</dbReference>
<evidence type="ECO:0000256" key="4">
    <source>
        <dbReference type="ARBA" id="ARBA00022547"/>
    </source>
</evidence>
<dbReference type="EMBL" id="MF615513">
    <property type="protein sequence ID" value="ATQ37390.1"/>
    <property type="molecule type" value="Genomic_DNA"/>
</dbReference>
<dbReference type="InterPro" id="IPR050635">
    <property type="entry name" value="ATPase_protein_8"/>
</dbReference>
<accession>A0A343LPV1</accession>
<evidence type="ECO:0000256" key="3">
    <source>
        <dbReference type="ARBA" id="ARBA00022448"/>
    </source>
</evidence>
<evidence type="ECO:0000256" key="10">
    <source>
        <dbReference type="ARBA" id="ARBA00023136"/>
    </source>
</evidence>